<dbReference type="EnsemblMetazoa" id="Aqu2.1.40936_001">
    <property type="protein sequence ID" value="Aqu2.1.40936_001"/>
    <property type="gene ID" value="Aqu2.1.40936"/>
</dbReference>
<evidence type="ECO:0000313" key="1">
    <source>
        <dbReference type="EnsemblMetazoa" id="Aqu2.1.40936_001"/>
    </source>
</evidence>
<reference evidence="1" key="1">
    <citation type="submission" date="2017-05" db="UniProtKB">
        <authorList>
            <consortium name="EnsemblMetazoa"/>
        </authorList>
    </citation>
    <scope>IDENTIFICATION</scope>
</reference>
<dbReference type="AlphaFoldDB" id="A0A1X7VKM8"/>
<dbReference type="InParanoid" id="A0A1X7VKM8"/>
<name>A0A1X7VKM8_AMPQE</name>
<organism evidence="1">
    <name type="scientific">Amphimedon queenslandica</name>
    <name type="common">Sponge</name>
    <dbReference type="NCBI Taxonomy" id="400682"/>
    <lineage>
        <taxon>Eukaryota</taxon>
        <taxon>Metazoa</taxon>
        <taxon>Porifera</taxon>
        <taxon>Demospongiae</taxon>
        <taxon>Heteroscleromorpha</taxon>
        <taxon>Haplosclerida</taxon>
        <taxon>Niphatidae</taxon>
        <taxon>Amphimedon</taxon>
    </lineage>
</organism>
<sequence length="318" mass="34962">MSTSPVGPTTDKMTELVDSEASSTSSSVTANNMIVQSTDAESTTTEMMIVQSTVTDTKSTTTEMMIAQSTVTDTESTVTEMMIVRSTVTDTKSTATEMIVQSTVTDTKSTATKMTTAHPLYFTDYVDKIGQVESDGKVAMKFKNKCIVFSCPFKVVWVGVLLKNGLVHTGAGIHSDIVVTFENGTSKKYQYMVLHAATDEAMKSKVYASFGDYYYDIYHGLADAFSTKFDYNSFVPVIAGDTWKTNKCDAEGISSLVKHFLEVELEGLGGIHFSVSMYLCFAGKDMGKWKEIVNKNIHDGDYKSLLHLKKELDAIKMN</sequence>
<proteinExistence type="predicted"/>
<protein>
    <submittedName>
        <fullName evidence="1">Uncharacterized protein</fullName>
    </submittedName>
</protein>
<accession>A0A1X7VKM8</accession>